<accession>A0A5D4U3P8</accession>
<sequence>MNPYCKSALHQIQVCIETLVKMIDQLEEKDLYVRPAPDKLSVGELLEHIALICEADWRISNEASQDDMEAYYLSVSYQDLTSIREGLLEHFESLCSNYQTLSEKALLTETTSHWGVIYTRYEWLLEIVAHMYHHRGQLHSMLVQCGKDPGLLLFE</sequence>
<feature type="binding site" evidence="3">
    <location>
        <position position="134"/>
    </location>
    <ligand>
        <name>a divalent metal cation</name>
        <dbReference type="ChEBI" id="CHEBI:60240"/>
    </ligand>
</feature>
<dbReference type="AlphaFoldDB" id="A0A5D4U3P8"/>
<evidence type="ECO:0000256" key="1">
    <source>
        <dbReference type="ARBA" id="ARBA00008635"/>
    </source>
</evidence>
<proteinExistence type="inferred from homology"/>
<dbReference type="GO" id="GO:0046872">
    <property type="term" value="F:metal ion binding"/>
    <property type="evidence" value="ECO:0007669"/>
    <property type="project" value="UniProtKB-KW"/>
</dbReference>
<dbReference type="OrthoDB" id="2427314at2"/>
<dbReference type="Gene3D" id="1.20.120.450">
    <property type="entry name" value="dinb family like domain"/>
    <property type="match status" value="1"/>
</dbReference>
<dbReference type="InterPro" id="IPR007837">
    <property type="entry name" value="DinB"/>
</dbReference>
<name>A0A5D4U3P8_9BACI</name>
<organism evidence="4 5">
    <name type="scientific">Rossellomorea aquimaris</name>
    <dbReference type="NCBI Taxonomy" id="189382"/>
    <lineage>
        <taxon>Bacteria</taxon>
        <taxon>Bacillati</taxon>
        <taxon>Bacillota</taxon>
        <taxon>Bacilli</taxon>
        <taxon>Bacillales</taxon>
        <taxon>Bacillaceae</taxon>
        <taxon>Rossellomorea</taxon>
    </lineage>
</organism>
<dbReference type="RefSeq" id="WP_148967905.1">
    <property type="nucleotide sequence ID" value="NZ_CANLNA010000001.1"/>
</dbReference>
<evidence type="ECO:0000256" key="2">
    <source>
        <dbReference type="ARBA" id="ARBA00022723"/>
    </source>
</evidence>
<gene>
    <name evidence="4" type="ORF">FZC85_04085</name>
</gene>
<reference evidence="4 5" key="1">
    <citation type="submission" date="2019-08" db="EMBL/GenBank/DDBJ databases">
        <title>Bacillus genomes from the desert of Cuatro Cienegas, Coahuila.</title>
        <authorList>
            <person name="Olmedo-Alvarez G."/>
        </authorList>
    </citation>
    <scope>NUCLEOTIDE SEQUENCE [LARGE SCALE GENOMIC DNA]</scope>
    <source>
        <strain evidence="4 5">CH87b_3T</strain>
    </source>
</reference>
<dbReference type="Proteomes" id="UP000324269">
    <property type="component" value="Unassembled WGS sequence"/>
</dbReference>
<comment type="caution">
    <text evidence="4">The sequence shown here is derived from an EMBL/GenBank/DDBJ whole genome shotgun (WGS) entry which is preliminary data.</text>
</comment>
<dbReference type="Pfam" id="PF05163">
    <property type="entry name" value="DinB"/>
    <property type="match status" value="1"/>
</dbReference>
<feature type="binding site" evidence="3">
    <location>
        <position position="48"/>
    </location>
    <ligand>
        <name>a divalent metal cation</name>
        <dbReference type="ChEBI" id="CHEBI:60240"/>
    </ligand>
</feature>
<feature type="binding site" evidence="3">
    <location>
        <position position="130"/>
    </location>
    <ligand>
        <name>a divalent metal cation</name>
        <dbReference type="ChEBI" id="CHEBI:60240"/>
    </ligand>
</feature>
<protein>
    <submittedName>
        <fullName evidence="4">DinB family protein</fullName>
    </submittedName>
</protein>
<dbReference type="InterPro" id="IPR034660">
    <property type="entry name" value="DinB/YfiT-like"/>
</dbReference>
<dbReference type="EMBL" id="VTEZ01000001">
    <property type="protein sequence ID" value="TYS88608.1"/>
    <property type="molecule type" value="Genomic_DNA"/>
</dbReference>
<evidence type="ECO:0000256" key="3">
    <source>
        <dbReference type="PIRSR" id="PIRSR607837-1"/>
    </source>
</evidence>
<dbReference type="SUPFAM" id="SSF109854">
    <property type="entry name" value="DinB/YfiT-like putative metalloenzymes"/>
    <property type="match status" value="1"/>
</dbReference>
<evidence type="ECO:0000313" key="5">
    <source>
        <dbReference type="Proteomes" id="UP000324269"/>
    </source>
</evidence>
<evidence type="ECO:0000313" key="4">
    <source>
        <dbReference type="EMBL" id="TYS88608.1"/>
    </source>
</evidence>
<comment type="similarity">
    <text evidence="1">Belongs to the DinB family.</text>
</comment>
<keyword evidence="2 3" id="KW-0479">Metal-binding</keyword>